<evidence type="ECO:0000313" key="3">
    <source>
        <dbReference type="Proteomes" id="UP000663846"/>
    </source>
</evidence>
<feature type="domain" description="Ricin B lectin" evidence="1">
    <location>
        <begin position="46"/>
        <end position="124"/>
    </location>
</feature>
<dbReference type="InterPro" id="IPR035992">
    <property type="entry name" value="Ricin_B-like_lectins"/>
</dbReference>
<dbReference type="AlphaFoldDB" id="A0A8H3BF09"/>
<comment type="caution">
    <text evidence="2">The sequence shown here is derived from an EMBL/GenBank/DDBJ whole genome shotgun (WGS) entry which is preliminary data.</text>
</comment>
<dbReference type="EMBL" id="CAJMWS010000626">
    <property type="protein sequence ID" value="CAE6455849.1"/>
    <property type="molecule type" value="Genomic_DNA"/>
</dbReference>
<dbReference type="InterPro" id="IPR000772">
    <property type="entry name" value="Ricin_B_lectin"/>
</dbReference>
<reference evidence="2" key="1">
    <citation type="submission" date="2021-01" db="EMBL/GenBank/DDBJ databases">
        <authorList>
            <person name="Kaushik A."/>
        </authorList>
    </citation>
    <scope>NUCLEOTIDE SEQUENCE</scope>
    <source>
        <strain evidence="2">AG1-1C</strain>
    </source>
</reference>
<evidence type="ECO:0000259" key="1">
    <source>
        <dbReference type="Pfam" id="PF14200"/>
    </source>
</evidence>
<accession>A0A8H3BF09</accession>
<proteinExistence type="predicted"/>
<dbReference type="Gene3D" id="2.80.10.50">
    <property type="match status" value="1"/>
</dbReference>
<evidence type="ECO:0000313" key="2">
    <source>
        <dbReference type="EMBL" id="CAE6455849.1"/>
    </source>
</evidence>
<gene>
    <name evidence="2" type="ORF">RDB_LOCUS152279</name>
</gene>
<dbReference type="CDD" id="cd23422">
    <property type="entry name" value="beta-trefoil_Ricin_MPL_CNL"/>
    <property type="match status" value="1"/>
</dbReference>
<dbReference type="Pfam" id="PF14200">
    <property type="entry name" value="RicinB_lectin_2"/>
    <property type="match status" value="1"/>
</dbReference>
<dbReference type="SUPFAM" id="SSF50370">
    <property type="entry name" value="Ricin B-like lectins"/>
    <property type="match status" value="1"/>
</dbReference>
<dbReference type="OrthoDB" id="19448at2759"/>
<sequence length="141" mass="15841">MPITPGRYRIKNAAAWTTIDESTDGTHIVHGWTQTNQPNQHTFLEWDVARAGGGTFTLKNVASGMFLHTDGPCNYSKLVGSDIVSSWYLEQRPNGSVYIIYPGSNKVVDLDNGSPMNGAIIHMWERHSPGEKQQCWFFERV</sequence>
<organism evidence="2 3">
    <name type="scientific">Rhizoctonia solani</name>
    <dbReference type="NCBI Taxonomy" id="456999"/>
    <lineage>
        <taxon>Eukaryota</taxon>
        <taxon>Fungi</taxon>
        <taxon>Dikarya</taxon>
        <taxon>Basidiomycota</taxon>
        <taxon>Agaricomycotina</taxon>
        <taxon>Agaricomycetes</taxon>
        <taxon>Cantharellales</taxon>
        <taxon>Ceratobasidiaceae</taxon>
        <taxon>Rhizoctonia</taxon>
    </lineage>
</organism>
<name>A0A8H3BF09_9AGAM</name>
<protein>
    <recommendedName>
        <fullName evidence="1">Ricin B lectin domain-containing protein</fullName>
    </recommendedName>
</protein>
<dbReference type="Proteomes" id="UP000663846">
    <property type="component" value="Unassembled WGS sequence"/>
</dbReference>